<dbReference type="AlphaFoldDB" id="A0A8J4XEK3"/>
<sequence>MDFQELEVSERQDWALGQLHTAASLHVSGARTWADARNSMARGNAAELQTRPKAVTQT</sequence>
<proteinExistence type="predicted"/>
<evidence type="ECO:0000313" key="2">
    <source>
        <dbReference type="Proteomes" id="UP000727407"/>
    </source>
</evidence>
<accession>A0A8J4XEK3</accession>
<gene>
    <name evidence="1" type="ORF">DAT39_007999</name>
</gene>
<comment type="caution">
    <text evidence="1">The sequence shown here is derived from an EMBL/GenBank/DDBJ whole genome shotgun (WGS) entry which is preliminary data.</text>
</comment>
<reference evidence="1" key="1">
    <citation type="submission" date="2020-07" db="EMBL/GenBank/DDBJ databases">
        <title>Clarias magur genome sequencing, assembly and annotation.</title>
        <authorList>
            <person name="Kushwaha B."/>
            <person name="Kumar R."/>
            <person name="Das P."/>
            <person name="Joshi C.G."/>
            <person name="Kumar D."/>
            <person name="Nagpure N.S."/>
            <person name="Pandey M."/>
            <person name="Agarwal S."/>
            <person name="Srivastava S."/>
            <person name="Singh M."/>
            <person name="Sahoo L."/>
            <person name="Jayasankar P."/>
            <person name="Meher P.K."/>
            <person name="Koringa P.G."/>
            <person name="Iquebal M.A."/>
            <person name="Das S.P."/>
            <person name="Bit A."/>
            <person name="Patnaik S."/>
            <person name="Patel N."/>
            <person name="Shah T.M."/>
            <person name="Hinsu A."/>
            <person name="Jena J.K."/>
        </authorList>
    </citation>
    <scope>NUCLEOTIDE SEQUENCE</scope>
    <source>
        <strain evidence="1">CIFAMagur01</strain>
        <tissue evidence="1">Testis</tissue>
    </source>
</reference>
<name>A0A8J4XEK3_CLAMG</name>
<keyword evidence="2" id="KW-1185">Reference proteome</keyword>
<protein>
    <submittedName>
        <fullName evidence="1">Uncharacterized protein</fullName>
    </submittedName>
</protein>
<dbReference type="EMBL" id="QNUK01000094">
    <property type="protein sequence ID" value="KAF5902280.1"/>
    <property type="molecule type" value="Genomic_DNA"/>
</dbReference>
<organism evidence="1 2">
    <name type="scientific">Clarias magur</name>
    <name type="common">Asian catfish</name>
    <name type="synonym">Macropteronotus magur</name>
    <dbReference type="NCBI Taxonomy" id="1594786"/>
    <lineage>
        <taxon>Eukaryota</taxon>
        <taxon>Metazoa</taxon>
        <taxon>Chordata</taxon>
        <taxon>Craniata</taxon>
        <taxon>Vertebrata</taxon>
        <taxon>Euteleostomi</taxon>
        <taxon>Actinopterygii</taxon>
        <taxon>Neopterygii</taxon>
        <taxon>Teleostei</taxon>
        <taxon>Ostariophysi</taxon>
        <taxon>Siluriformes</taxon>
        <taxon>Clariidae</taxon>
        <taxon>Clarias</taxon>
    </lineage>
</organism>
<evidence type="ECO:0000313" key="1">
    <source>
        <dbReference type="EMBL" id="KAF5902280.1"/>
    </source>
</evidence>
<feature type="non-terminal residue" evidence="1">
    <location>
        <position position="58"/>
    </location>
</feature>
<dbReference type="Proteomes" id="UP000727407">
    <property type="component" value="Unassembled WGS sequence"/>
</dbReference>